<dbReference type="InterPro" id="IPR003886">
    <property type="entry name" value="NIDO_dom"/>
</dbReference>
<evidence type="ECO:0000256" key="8">
    <source>
        <dbReference type="ARBA" id="ARBA00022737"/>
    </source>
</evidence>
<evidence type="ECO:0000256" key="9">
    <source>
        <dbReference type="ARBA" id="ARBA00022837"/>
    </source>
</evidence>
<dbReference type="Gene3D" id="2.40.155.10">
    <property type="entry name" value="Green fluorescent protein"/>
    <property type="match status" value="1"/>
</dbReference>
<dbReference type="InterPro" id="IPR018097">
    <property type="entry name" value="EGF_Ca-bd_CS"/>
</dbReference>
<dbReference type="Pfam" id="PF07474">
    <property type="entry name" value="G2F"/>
    <property type="match status" value="1"/>
</dbReference>
<keyword evidence="6" id="KW-0812">Transmembrane</keyword>
<name>A0A6S7J5H9_PARCT</name>
<evidence type="ECO:0000256" key="13">
    <source>
        <dbReference type="ARBA" id="ARBA00023180"/>
    </source>
</evidence>
<dbReference type="PROSITE" id="PS01186">
    <property type="entry name" value="EGF_2"/>
    <property type="match status" value="5"/>
</dbReference>
<dbReference type="FunFam" id="2.10.25.10:FF:000202">
    <property type="entry name" value="Multiple epidermal growth factor-like domains 8"/>
    <property type="match status" value="1"/>
</dbReference>
<dbReference type="InterPro" id="IPR009030">
    <property type="entry name" value="Growth_fac_rcpt_cys_sf"/>
</dbReference>
<dbReference type="PANTHER" id="PTHR24050">
    <property type="entry name" value="PA14 DOMAIN-CONTAINING PROTEIN"/>
    <property type="match status" value="1"/>
</dbReference>
<dbReference type="SUPFAM" id="SSF57196">
    <property type="entry name" value="EGF/Laminin"/>
    <property type="match status" value="1"/>
</dbReference>
<dbReference type="SMART" id="SM00682">
    <property type="entry name" value="G2F"/>
    <property type="match status" value="1"/>
</dbReference>
<comment type="subcellular location">
    <subcellularLocation>
        <location evidence="1">Membrane</location>
        <topology evidence="1">Single-pass type I membrane protein</topology>
    </subcellularLocation>
    <subcellularLocation>
        <location evidence="2">Secreted</location>
        <location evidence="2">Extracellular space</location>
        <location evidence="2">Extracellular matrix</location>
    </subcellularLocation>
</comment>
<dbReference type="InterPro" id="IPR009017">
    <property type="entry name" value="GFP"/>
</dbReference>
<dbReference type="SUPFAM" id="SSF57184">
    <property type="entry name" value="Growth factor receptor domain"/>
    <property type="match status" value="2"/>
</dbReference>
<accession>A0A6S7J5H9</accession>
<dbReference type="GO" id="GO:0048513">
    <property type="term" value="P:animal organ development"/>
    <property type="evidence" value="ECO:0007669"/>
    <property type="project" value="UniProtKB-ARBA"/>
</dbReference>
<dbReference type="Proteomes" id="UP001152795">
    <property type="component" value="Unassembled WGS sequence"/>
</dbReference>
<dbReference type="InterPro" id="IPR000152">
    <property type="entry name" value="EGF-type_Asp/Asn_hydroxyl_site"/>
</dbReference>
<dbReference type="OrthoDB" id="5945312at2759"/>
<dbReference type="SUPFAM" id="SSF54511">
    <property type="entry name" value="GFP-like"/>
    <property type="match status" value="1"/>
</dbReference>
<sequence length="721" mass="78244">MCFIIVQVNSNGAISFNSPLSKHSQNVRNGDKLVAPFYTGLTSRRTGKVFYRETQEERWLLLASAEVHAGFPNERKFEATSLFIATWLDVGNALLNKTIYFQVVLISDGKTTFTLFHYNNRASKQRSDLLKSQQTSTTTFPNAGFSFGDKLSKFFLPNSGTSDIFQLSHTSNINIPGKWLYMIGSRGITEPQSKLSGAKDKTVALTENVTLSGGPVRRSSSDACGESETQCSKDAECKTPNECCVCNSGYHGNGKVCLKNGQSMHMRGNLTGIVNGISVDGLRISVFGDVPSKTTYIALDPVPPSVSVLLRVLTPMVSTLGYLFAHPGEGIGNGFSFLGDNFLRQSQVTFETGEVANIGETMLGQTQNGGYKFEIDIDGNVPVFDSKKNIQFENYVHTYRYDRQGIMSGYYSSKFNDGEKNYKISVVEVLEFSEVQGCSNVGNSKMAVSEQRSSYAVGTNVLNFALKTEMQDEEACGEENRKCHRQAKCVVKDGVEFCNCDIGFQGNGFSCQDVDECLLNIDDCSPNANCSNNLGSYTCKCGSGYLGDGKICRKEEGRCGDEAKKCHSLAQCITEDGNELCECNAGYIGDGDFCQDADECKLDIDDCSVNALCHNIPGSYKCACKVGYIGDGKTCLGIIVGSGDVCTADGRQCGPVEECVEEKCQCRSGFLHDGSACADADECQLGIHTCDKAASCSNIVGAYECECNEGYTGDGYKCVPE</sequence>
<keyword evidence="8" id="KW-0677">Repeat</keyword>
<dbReference type="GO" id="GO:0016020">
    <property type="term" value="C:membrane"/>
    <property type="evidence" value="ECO:0007669"/>
    <property type="project" value="UniProtKB-SubCell"/>
</dbReference>
<dbReference type="EMBL" id="CACRXK020014657">
    <property type="protein sequence ID" value="CAB4027196.1"/>
    <property type="molecule type" value="Genomic_DNA"/>
</dbReference>
<keyword evidence="10" id="KW-1133">Transmembrane helix</keyword>
<dbReference type="PANTHER" id="PTHR24050:SF28">
    <property type="entry name" value="UROMODULIN-LIKE"/>
    <property type="match status" value="1"/>
</dbReference>
<dbReference type="PROSITE" id="PS50026">
    <property type="entry name" value="EGF_3"/>
    <property type="match status" value="3"/>
</dbReference>
<evidence type="ECO:0000256" key="14">
    <source>
        <dbReference type="PROSITE-ProRule" id="PRU00076"/>
    </source>
</evidence>
<evidence type="ECO:0000256" key="4">
    <source>
        <dbReference type="ARBA" id="ARBA00022530"/>
    </source>
</evidence>
<dbReference type="SMART" id="SM00179">
    <property type="entry name" value="EGF_CA"/>
    <property type="match status" value="3"/>
</dbReference>
<evidence type="ECO:0000256" key="12">
    <source>
        <dbReference type="ARBA" id="ARBA00023157"/>
    </source>
</evidence>
<dbReference type="GO" id="GO:0005509">
    <property type="term" value="F:calcium ion binding"/>
    <property type="evidence" value="ECO:0007669"/>
    <property type="project" value="InterPro"/>
</dbReference>
<dbReference type="GO" id="GO:0048731">
    <property type="term" value="P:system development"/>
    <property type="evidence" value="ECO:0007669"/>
    <property type="project" value="UniProtKB-ARBA"/>
</dbReference>
<reference evidence="15" key="1">
    <citation type="submission" date="2020-04" db="EMBL/GenBank/DDBJ databases">
        <authorList>
            <person name="Alioto T."/>
            <person name="Alioto T."/>
            <person name="Gomez Garrido J."/>
        </authorList>
    </citation>
    <scope>NUCLEOTIDE SEQUENCE</scope>
    <source>
        <strain evidence="15">A484AB</strain>
    </source>
</reference>
<evidence type="ECO:0000256" key="5">
    <source>
        <dbReference type="ARBA" id="ARBA00022536"/>
    </source>
</evidence>
<protein>
    <submittedName>
        <fullName evidence="15">Nidogen-2 isoform X1</fullName>
    </submittedName>
</protein>
<dbReference type="PROSITE" id="PS01187">
    <property type="entry name" value="EGF_CA"/>
    <property type="match status" value="3"/>
</dbReference>
<comment type="caution">
    <text evidence="15">The sequence shown here is derived from an EMBL/GenBank/DDBJ whole genome shotgun (WGS) entry which is preliminary data.</text>
</comment>
<dbReference type="InterPro" id="IPR000742">
    <property type="entry name" value="EGF"/>
</dbReference>
<keyword evidence="9" id="KW-0106">Calcium</keyword>
<dbReference type="PROSITE" id="PS00010">
    <property type="entry name" value="ASX_HYDROXYL"/>
    <property type="match status" value="3"/>
</dbReference>
<dbReference type="CDD" id="cd00054">
    <property type="entry name" value="EGF_CA"/>
    <property type="match status" value="3"/>
</dbReference>
<dbReference type="PROSITE" id="PS50993">
    <property type="entry name" value="NIDOGEN_G2"/>
    <property type="match status" value="1"/>
</dbReference>
<keyword evidence="12" id="KW-1015">Disulfide bond</keyword>
<evidence type="ECO:0000256" key="10">
    <source>
        <dbReference type="ARBA" id="ARBA00022989"/>
    </source>
</evidence>
<evidence type="ECO:0000256" key="3">
    <source>
        <dbReference type="ARBA" id="ARBA00022525"/>
    </source>
</evidence>
<dbReference type="AlphaFoldDB" id="A0A6S7J5H9"/>
<dbReference type="Gene3D" id="2.10.25.10">
    <property type="entry name" value="Laminin"/>
    <property type="match status" value="5"/>
</dbReference>
<evidence type="ECO:0000256" key="2">
    <source>
        <dbReference type="ARBA" id="ARBA00004498"/>
    </source>
</evidence>
<comment type="caution">
    <text evidence="14">Lacks conserved residue(s) required for the propagation of feature annotation.</text>
</comment>
<gene>
    <name evidence="15" type="ORF">PACLA_8A028790</name>
</gene>
<keyword evidence="11" id="KW-0472">Membrane</keyword>
<evidence type="ECO:0000313" key="15">
    <source>
        <dbReference type="EMBL" id="CAB4027196.1"/>
    </source>
</evidence>
<dbReference type="Pfam" id="PF12947">
    <property type="entry name" value="EGF_3"/>
    <property type="match status" value="3"/>
</dbReference>
<evidence type="ECO:0000256" key="6">
    <source>
        <dbReference type="ARBA" id="ARBA00022692"/>
    </source>
</evidence>
<organism evidence="15 16">
    <name type="scientific">Paramuricea clavata</name>
    <name type="common">Red gorgonian</name>
    <name type="synonym">Violescent sea-whip</name>
    <dbReference type="NCBI Taxonomy" id="317549"/>
    <lineage>
        <taxon>Eukaryota</taxon>
        <taxon>Metazoa</taxon>
        <taxon>Cnidaria</taxon>
        <taxon>Anthozoa</taxon>
        <taxon>Octocorallia</taxon>
        <taxon>Malacalcyonacea</taxon>
        <taxon>Plexauridae</taxon>
        <taxon>Paramuricea</taxon>
    </lineage>
</organism>
<keyword evidence="3" id="KW-0964">Secreted</keyword>
<dbReference type="InterPro" id="IPR052235">
    <property type="entry name" value="Nephronectin_domain"/>
</dbReference>
<evidence type="ECO:0000313" key="16">
    <source>
        <dbReference type="Proteomes" id="UP001152795"/>
    </source>
</evidence>
<keyword evidence="7" id="KW-0732">Signal</keyword>
<dbReference type="FunFam" id="2.10.25.10:FF:000038">
    <property type="entry name" value="Fibrillin 2"/>
    <property type="match status" value="2"/>
</dbReference>
<keyword evidence="5 14" id="KW-0245">EGF-like domain</keyword>
<dbReference type="SMART" id="SM00181">
    <property type="entry name" value="EGF"/>
    <property type="match status" value="6"/>
</dbReference>
<proteinExistence type="predicted"/>
<dbReference type="InterPro" id="IPR006605">
    <property type="entry name" value="G2_nidogen/fibulin_G2F"/>
</dbReference>
<dbReference type="InterPro" id="IPR024731">
    <property type="entry name" value="NELL2-like_EGF"/>
</dbReference>
<dbReference type="GO" id="GO:0007160">
    <property type="term" value="P:cell-matrix adhesion"/>
    <property type="evidence" value="ECO:0007669"/>
    <property type="project" value="InterPro"/>
</dbReference>
<evidence type="ECO:0000256" key="11">
    <source>
        <dbReference type="ARBA" id="ARBA00023136"/>
    </source>
</evidence>
<keyword evidence="13" id="KW-0325">Glycoprotein</keyword>
<dbReference type="SMART" id="SM00539">
    <property type="entry name" value="NIDO"/>
    <property type="match status" value="1"/>
</dbReference>
<evidence type="ECO:0000256" key="1">
    <source>
        <dbReference type="ARBA" id="ARBA00004479"/>
    </source>
</evidence>
<evidence type="ECO:0000256" key="7">
    <source>
        <dbReference type="ARBA" id="ARBA00022729"/>
    </source>
</evidence>
<dbReference type="Pfam" id="PF06119">
    <property type="entry name" value="NIDO"/>
    <property type="match status" value="1"/>
</dbReference>
<keyword evidence="4" id="KW-0272">Extracellular matrix</keyword>
<dbReference type="PROSITE" id="PS51220">
    <property type="entry name" value="NIDO"/>
    <property type="match status" value="1"/>
</dbReference>
<feature type="non-terminal residue" evidence="15">
    <location>
        <position position="1"/>
    </location>
</feature>
<dbReference type="GO" id="GO:0071944">
    <property type="term" value="C:cell periphery"/>
    <property type="evidence" value="ECO:0007669"/>
    <property type="project" value="UniProtKB-ARBA"/>
</dbReference>
<dbReference type="InterPro" id="IPR001881">
    <property type="entry name" value="EGF-like_Ca-bd_dom"/>
</dbReference>
<keyword evidence="16" id="KW-1185">Reference proteome</keyword>